<dbReference type="EMBL" id="KN819337">
    <property type="protein sequence ID" value="KIJ15358.1"/>
    <property type="molecule type" value="Genomic_DNA"/>
</dbReference>
<dbReference type="AlphaFoldDB" id="A0A0C9TYG9"/>
<evidence type="ECO:0000313" key="2">
    <source>
        <dbReference type="Proteomes" id="UP000053647"/>
    </source>
</evidence>
<reference evidence="2" key="2">
    <citation type="submission" date="2015-01" db="EMBL/GenBank/DDBJ databases">
        <title>Evolutionary Origins and Diversification of the Mycorrhizal Mutualists.</title>
        <authorList>
            <consortium name="DOE Joint Genome Institute"/>
            <consortium name="Mycorrhizal Genomics Consortium"/>
            <person name="Kohler A."/>
            <person name="Kuo A."/>
            <person name="Nagy L.G."/>
            <person name="Floudas D."/>
            <person name="Copeland A."/>
            <person name="Barry K.W."/>
            <person name="Cichocki N."/>
            <person name="Veneault-Fourrey C."/>
            <person name="LaButti K."/>
            <person name="Lindquist E.A."/>
            <person name="Lipzen A."/>
            <person name="Lundell T."/>
            <person name="Morin E."/>
            <person name="Murat C."/>
            <person name="Riley R."/>
            <person name="Ohm R."/>
            <person name="Sun H."/>
            <person name="Tunlid A."/>
            <person name="Henrissat B."/>
            <person name="Grigoriev I.V."/>
            <person name="Hibbett D.S."/>
            <person name="Martin F."/>
        </authorList>
    </citation>
    <scope>NUCLEOTIDE SEQUENCE [LARGE SCALE GENOMIC DNA]</scope>
    <source>
        <strain evidence="2">ATCC 200175</strain>
    </source>
</reference>
<proteinExistence type="predicted"/>
<dbReference type="HOGENOM" id="CLU_2292540_0_0_1"/>
<keyword evidence="2" id="KW-1185">Reference proteome</keyword>
<protein>
    <submittedName>
        <fullName evidence="1">Uncharacterized protein</fullName>
    </submittedName>
</protein>
<dbReference type="OrthoDB" id="3228476at2759"/>
<dbReference type="Proteomes" id="UP000053647">
    <property type="component" value="Unassembled WGS sequence"/>
</dbReference>
<evidence type="ECO:0000313" key="1">
    <source>
        <dbReference type="EMBL" id="KIJ15358.1"/>
    </source>
</evidence>
<reference evidence="1 2" key="1">
    <citation type="submission" date="2014-06" db="EMBL/GenBank/DDBJ databases">
        <authorList>
            <consortium name="DOE Joint Genome Institute"/>
            <person name="Kuo A."/>
            <person name="Kohler A."/>
            <person name="Nagy L.G."/>
            <person name="Floudas D."/>
            <person name="Copeland A."/>
            <person name="Barry K.W."/>
            <person name="Cichocki N."/>
            <person name="Veneault-Fourrey C."/>
            <person name="LaButti K."/>
            <person name="Lindquist E.A."/>
            <person name="Lipzen A."/>
            <person name="Lundell T."/>
            <person name="Morin E."/>
            <person name="Murat C."/>
            <person name="Sun H."/>
            <person name="Tunlid A."/>
            <person name="Henrissat B."/>
            <person name="Grigoriev I.V."/>
            <person name="Hibbett D.S."/>
            <person name="Martin F."/>
            <person name="Nordberg H.P."/>
            <person name="Cantor M.N."/>
            <person name="Hua S.X."/>
        </authorList>
    </citation>
    <scope>NUCLEOTIDE SEQUENCE [LARGE SCALE GENOMIC DNA]</scope>
    <source>
        <strain evidence="1 2">ATCC 200175</strain>
    </source>
</reference>
<sequence>MHRGPNRASFMWGLSTHNTRIEHVHPDLLLRYYGIDSLTVGDSDADEVEEMRQTLEGEIAQDMQGNLNHEATLLQSMVALSHLTRAKSSFCKPSQRYTNQV</sequence>
<name>A0A0C9TYG9_PAXIN</name>
<accession>A0A0C9TYG9</accession>
<gene>
    <name evidence="1" type="ORF">PAXINDRAFT_155685</name>
</gene>
<organism evidence="1 2">
    <name type="scientific">Paxillus involutus ATCC 200175</name>
    <dbReference type="NCBI Taxonomy" id="664439"/>
    <lineage>
        <taxon>Eukaryota</taxon>
        <taxon>Fungi</taxon>
        <taxon>Dikarya</taxon>
        <taxon>Basidiomycota</taxon>
        <taxon>Agaricomycotina</taxon>
        <taxon>Agaricomycetes</taxon>
        <taxon>Agaricomycetidae</taxon>
        <taxon>Boletales</taxon>
        <taxon>Paxilineae</taxon>
        <taxon>Paxillaceae</taxon>
        <taxon>Paxillus</taxon>
    </lineage>
</organism>